<keyword evidence="3" id="KW-1185">Reference proteome</keyword>
<evidence type="ECO:0000313" key="3">
    <source>
        <dbReference type="Proteomes" id="UP001205843"/>
    </source>
</evidence>
<accession>A0AAE3G4L6</accession>
<organism evidence="2 3">
    <name type="scientific">Natronocella acetinitrilica</name>
    <dbReference type="NCBI Taxonomy" id="414046"/>
    <lineage>
        <taxon>Bacteria</taxon>
        <taxon>Pseudomonadati</taxon>
        <taxon>Pseudomonadota</taxon>
        <taxon>Gammaproteobacteria</taxon>
        <taxon>Chromatiales</taxon>
        <taxon>Ectothiorhodospiraceae</taxon>
        <taxon>Natronocella</taxon>
    </lineage>
</organism>
<reference evidence="2" key="1">
    <citation type="submission" date="2022-03" db="EMBL/GenBank/DDBJ databases">
        <title>Genomic Encyclopedia of Type Strains, Phase III (KMG-III): the genomes of soil and plant-associated and newly described type strains.</title>
        <authorList>
            <person name="Whitman W."/>
        </authorList>
    </citation>
    <scope>NUCLEOTIDE SEQUENCE</scope>
    <source>
        <strain evidence="2">ANL 6-2</strain>
    </source>
</reference>
<comment type="caution">
    <text evidence="2">The sequence shown here is derived from an EMBL/GenBank/DDBJ whole genome shotgun (WGS) entry which is preliminary data.</text>
</comment>
<dbReference type="AlphaFoldDB" id="A0AAE3G4L6"/>
<name>A0AAE3G4L6_9GAMM</name>
<dbReference type="EMBL" id="JALJXV010000005">
    <property type="protein sequence ID" value="MCP1675287.1"/>
    <property type="molecule type" value="Genomic_DNA"/>
</dbReference>
<proteinExistence type="predicted"/>
<protein>
    <submittedName>
        <fullName evidence="2">Uncharacterized protein</fullName>
    </submittedName>
</protein>
<sequence>MQTNSIRKENSDLERHIAHLRSTLSALESRLEQDRRVSGVTPPQHVPPVATAETPLAIAAG</sequence>
<dbReference type="RefSeq" id="WP_253478504.1">
    <property type="nucleotide sequence ID" value="NZ_JALJXV010000005.1"/>
</dbReference>
<evidence type="ECO:0000256" key="1">
    <source>
        <dbReference type="SAM" id="MobiDB-lite"/>
    </source>
</evidence>
<gene>
    <name evidence="2" type="ORF">J2T57_002435</name>
</gene>
<dbReference type="Proteomes" id="UP001205843">
    <property type="component" value="Unassembled WGS sequence"/>
</dbReference>
<feature type="region of interest" description="Disordered" evidence="1">
    <location>
        <begin position="33"/>
        <end position="61"/>
    </location>
</feature>
<evidence type="ECO:0000313" key="2">
    <source>
        <dbReference type="EMBL" id="MCP1675287.1"/>
    </source>
</evidence>